<reference evidence="2 3" key="1">
    <citation type="journal article" date="2023" name="Plants (Basel)">
        <title>Bridging the Gap: Combining Genomics and Transcriptomics Approaches to Understand Stylosanthes scabra, an Orphan Legume from the Brazilian Caatinga.</title>
        <authorList>
            <person name="Ferreira-Neto J.R.C."/>
            <person name="da Silva M.D."/>
            <person name="Binneck E."/>
            <person name="de Melo N.F."/>
            <person name="da Silva R.H."/>
            <person name="de Melo A.L.T.M."/>
            <person name="Pandolfi V."/>
            <person name="Bustamante F.O."/>
            <person name="Brasileiro-Vidal A.C."/>
            <person name="Benko-Iseppon A.M."/>
        </authorList>
    </citation>
    <scope>NUCLEOTIDE SEQUENCE [LARGE SCALE GENOMIC DNA]</scope>
    <source>
        <tissue evidence="2">Leaves</tissue>
    </source>
</reference>
<name>A0ABU6V9W5_9FABA</name>
<dbReference type="Proteomes" id="UP001341840">
    <property type="component" value="Unassembled WGS sequence"/>
</dbReference>
<organism evidence="2 3">
    <name type="scientific">Stylosanthes scabra</name>
    <dbReference type="NCBI Taxonomy" id="79078"/>
    <lineage>
        <taxon>Eukaryota</taxon>
        <taxon>Viridiplantae</taxon>
        <taxon>Streptophyta</taxon>
        <taxon>Embryophyta</taxon>
        <taxon>Tracheophyta</taxon>
        <taxon>Spermatophyta</taxon>
        <taxon>Magnoliopsida</taxon>
        <taxon>eudicotyledons</taxon>
        <taxon>Gunneridae</taxon>
        <taxon>Pentapetalae</taxon>
        <taxon>rosids</taxon>
        <taxon>fabids</taxon>
        <taxon>Fabales</taxon>
        <taxon>Fabaceae</taxon>
        <taxon>Papilionoideae</taxon>
        <taxon>50 kb inversion clade</taxon>
        <taxon>dalbergioids sensu lato</taxon>
        <taxon>Dalbergieae</taxon>
        <taxon>Pterocarpus clade</taxon>
        <taxon>Stylosanthes</taxon>
    </lineage>
</organism>
<evidence type="ECO:0000313" key="3">
    <source>
        <dbReference type="Proteomes" id="UP001341840"/>
    </source>
</evidence>
<feature type="compositionally biased region" description="Basic residues" evidence="1">
    <location>
        <begin position="1"/>
        <end position="13"/>
    </location>
</feature>
<sequence>MARTKQTGRRLRHMVNSPPPPPPLSDTPEEDWFEEEYEKQAYFDRLSRMKILPPRYIGDDAIPEDKYPNVWRLIDVQGLRPFLLQREGYFPCFVAAAFASIAVEDNLNEEG</sequence>
<evidence type="ECO:0000256" key="1">
    <source>
        <dbReference type="SAM" id="MobiDB-lite"/>
    </source>
</evidence>
<accession>A0ABU6V9W5</accession>
<keyword evidence="3" id="KW-1185">Reference proteome</keyword>
<comment type="caution">
    <text evidence="2">The sequence shown here is derived from an EMBL/GenBank/DDBJ whole genome shotgun (WGS) entry which is preliminary data.</text>
</comment>
<dbReference type="EMBL" id="JASCZI010151169">
    <property type="protein sequence ID" value="MED6170475.1"/>
    <property type="molecule type" value="Genomic_DNA"/>
</dbReference>
<evidence type="ECO:0000313" key="2">
    <source>
        <dbReference type="EMBL" id="MED6170475.1"/>
    </source>
</evidence>
<feature type="region of interest" description="Disordered" evidence="1">
    <location>
        <begin position="1"/>
        <end position="29"/>
    </location>
</feature>
<protein>
    <submittedName>
        <fullName evidence="2">Uncharacterized protein</fullName>
    </submittedName>
</protein>
<proteinExistence type="predicted"/>
<gene>
    <name evidence="2" type="ORF">PIB30_031355</name>
</gene>